<feature type="transmembrane region" description="Helical" evidence="10">
    <location>
        <begin position="302"/>
        <end position="321"/>
    </location>
</feature>
<comment type="subcellular location">
    <subcellularLocation>
        <location evidence="1 10">Cell membrane</location>
        <topology evidence="1 10">Multi-pass membrane protein</topology>
    </subcellularLocation>
</comment>
<dbReference type="AlphaFoldDB" id="A0A6J1Q5C4"/>
<reference evidence="12 13" key="1">
    <citation type="submission" date="2025-04" db="UniProtKB">
        <authorList>
            <consortium name="RefSeq"/>
        </authorList>
    </citation>
    <scope>IDENTIFICATION</scope>
    <source>
        <tissue evidence="12 13">Whole body</tissue>
    </source>
</reference>
<dbReference type="Proteomes" id="UP000504618">
    <property type="component" value="Unplaced"/>
</dbReference>
<evidence type="ECO:0000256" key="4">
    <source>
        <dbReference type="ARBA" id="ARBA00022692"/>
    </source>
</evidence>
<organism evidence="11 12">
    <name type="scientific">Temnothorax curvispinosus</name>
    <dbReference type="NCBI Taxonomy" id="300111"/>
    <lineage>
        <taxon>Eukaryota</taxon>
        <taxon>Metazoa</taxon>
        <taxon>Ecdysozoa</taxon>
        <taxon>Arthropoda</taxon>
        <taxon>Hexapoda</taxon>
        <taxon>Insecta</taxon>
        <taxon>Pterygota</taxon>
        <taxon>Neoptera</taxon>
        <taxon>Endopterygota</taxon>
        <taxon>Hymenoptera</taxon>
        <taxon>Apocrita</taxon>
        <taxon>Aculeata</taxon>
        <taxon>Formicoidea</taxon>
        <taxon>Formicidae</taxon>
        <taxon>Myrmicinae</taxon>
        <taxon>Temnothorax</taxon>
    </lineage>
</organism>
<evidence type="ECO:0000313" key="11">
    <source>
        <dbReference type="Proteomes" id="UP000504618"/>
    </source>
</evidence>
<feature type="transmembrane region" description="Helical" evidence="10">
    <location>
        <begin position="267"/>
        <end position="290"/>
    </location>
</feature>
<evidence type="ECO:0000256" key="1">
    <source>
        <dbReference type="ARBA" id="ARBA00004651"/>
    </source>
</evidence>
<dbReference type="GO" id="GO:0004984">
    <property type="term" value="F:olfactory receptor activity"/>
    <property type="evidence" value="ECO:0007669"/>
    <property type="project" value="InterPro"/>
</dbReference>
<keyword evidence="8 10" id="KW-0675">Receptor</keyword>
<gene>
    <name evidence="12 13" type="primary">LOC112457352</name>
</gene>
<evidence type="ECO:0000256" key="8">
    <source>
        <dbReference type="ARBA" id="ARBA00023170"/>
    </source>
</evidence>
<keyword evidence="9 10" id="KW-0807">Transducer</keyword>
<accession>A0A6J1Q5C4</accession>
<feature type="transmembrane region" description="Helical" evidence="10">
    <location>
        <begin position="35"/>
        <end position="60"/>
    </location>
</feature>
<sequence length="396" mass="45859">MDFQSVNPLNVRLNLLSGNLLPMTNNSSFPTFWRIYSACVWLFELFYVVTLILGCFFVPIEKTMNDGIIVLIVIAEANFVIMRIFSQTALVQQLIGKLNDTLNIGDENMRNIIITNIKPMETPFKFYLMIGTFSTSFWFCMSLPLIFEKNQFYYSDFKAPGVYSKEPFSVDIYLIGTMIILINNIYIFVKKVSVDVYITHLISLITAQYQYIGSRFVLAFRNCSQQADNCNVLESNFRVDSSIEKEIKDLCRQHNNMVYIMLMVKKLLSVNIVIMYVNNVFRFCFLGVMLSRISASVLEGSMVFMYGSGSITQFYILCNCFQKLSEATSDMTDKAFHEDWYQFNFSVKRIFMMVIMASNNMDLRISLFKNFNLSLPSFMSVLNQSYSIALLLLRMQ</sequence>
<evidence type="ECO:0000256" key="3">
    <source>
        <dbReference type="ARBA" id="ARBA00022606"/>
    </source>
</evidence>
<dbReference type="RefSeq" id="XP_024876116.1">
    <property type="nucleotide sequence ID" value="XM_025020348.1"/>
</dbReference>
<dbReference type="GeneID" id="112457352"/>
<feature type="transmembrane region" description="Helical" evidence="10">
    <location>
        <begin position="126"/>
        <end position="147"/>
    </location>
</feature>
<evidence type="ECO:0000256" key="5">
    <source>
        <dbReference type="ARBA" id="ARBA00022725"/>
    </source>
</evidence>
<evidence type="ECO:0000256" key="6">
    <source>
        <dbReference type="ARBA" id="ARBA00022989"/>
    </source>
</evidence>
<proteinExistence type="inferred from homology"/>
<evidence type="ECO:0000256" key="10">
    <source>
        <dbReference type="RuleBase" id="RU351113"/>
    </source>
</evidence>
<dbReference type="GO" id="GO:0005549">
    <property type="term" value="F:odorant binding"/>
    <property type="evidence" value="ECO:0007669"/>
    <property type="project" value="InterPro"/>
</dbReference>
<dbReference type="RefSeq" id="XP_024876115.1">
    <property type="nucleotide sequence ID" value="XM_025020347.1"/>
</dbReference>
<feature type="transmembrane region" description="Helical" evidence="10">
    <location>
        <begin position="168"/>
        <end position="188"/>
    </location>
</feature>
<dbReference type="PANTHER" id="PTHR21137">
    <property type="entry name" value="ODORANT RECEPTOR"/>
    <property type="match status" value="1"/>
</dbReference>
<evidence type="ECO:0000256" key="7">
    <source>
        <dbReference type="ARBA" id="ARBA00023136"/>
    </source>
</evidence>
<evidence type="ECO:0000256" key="2">
    <source>
        <dbReference type="ARBA" id="ARBA00022475"/>
    </source>
</evidence>
<dbReference type="InterPro" id="IPR004117">
    <property type="entry name" value="7tm6_olfct_rcpt"/>
</dbReference>
<keyword evidence="4 10" id="KW-0812">Transmembrane</keyword>
<name>A0A6J1Q5C4_9HYME</name>
<keyword evidence="11" id="KW-1185">Reference proteome</keyword>
<evidence type="ECO:0000256" key="9">
    <source>
        <dbReference type="ARBA" id="ARBA00023224"/>
    </source>
</evidence>
<protein>
    <recommendedName>
        <fullName evidence="10">Odorant receptor</fullName>
    </recommendedName>
</protein>
<evidence type="ECO:0000313" key="13">
    <source>
        <dbReference type="RefSeq" id="XP_024876116.1"/>
    </source>
</evidence>
<comment type="similarity">
    <text evidence="10">Belongs to the insect chemoreceptor superfamily. Heteromeric odorant receptor channel (TC 1.A.69) family.</text>
</comment>
<evidence type="ECO:0000313" key="12">
    <source>
        <dbReference type="RefSeq" id="XP_024876115.1"/>
    </source>
</evidence>
<comment type="caution">
    <text evidence="10">Lacks conserved residue(s) required for the propagation of feature annotation.</text>
</comment>
<keyword evidence="5 10" id="KW-0552">Olfaction</keyword>
<keyword evidence="6 10" id="KW-1133">Transmembrane helix</keyword>
<dbReference type="Pfam" id="PF02949">
    <property type="entry name" value="7tm_6"/>
    <property type="match status" value="1"/>
</dbReference>
<keyword evidence="3 10" id="KW-0716">Sensory transduction</keyword>
<dbReference type="PANTHER" id="PTHR21137:SF35">
    <property type="entry name" value="ODORANT RECEPTOR 19A-RELATED"/>
    <property type="match status" value="1"/>
</dbReference>
<keyword evidence="2" id="KW-1003">Cell membrane</keyword>
<keyword evidence="7 10" id="KW-0472">Membrane</keyword>
<dbReference type="GO" id="GO:0005886">
    <property type="term" value="C:plasma membrane"/>
    <property type="evidence" value="ECO:0007669"/>
    <property type="project" value="UniProtKB-SubCell"/>
</dbReference>
<dbReference type="GO" id="GO:0007165">
    <property type="term" value="P:signal transduction"/>
    <property type="evidence" value="ECO:0007669"/>
    <property type="project" value="UniProtKB-KW"/>
</dbReference>